<proteinExistence type="predicted"/>
<gene>
    <name evidence="2" type="ORF">HPBE_LOCUS15387</name>
</gene>
<sequence>MTDAASKAARLNSLLNRKRKVDIGGTQPAAEPSPGPSEATVTTEEEPIEKKLSPEEERKRKATEAIIREAKRARQRAEMVGPQGWIRPKSLNTNKEFLHRTLAATLPGRKPKRQKSPEDVRR</sequence>
<accession>A0A183G288</accession>
<evidence type="ECO:0000313" key="2">
    <source>
        <dbReference type="EMBL" id="VDP02621.1"/>
    </source>
</evidence>
<name>A0A183G288_HELPZ</name>
<accession>A0A3P7ZSJ3</accession>
<protein>
    <submittedName>
        <fullName evidence="4">Small VCP/p97-interacting protein</fullName>
    </submittedName>
</protein>
<dbReference type="AlphaFoldDB" id="A0A183G288"/>
<reference evidence="4" key="2">
    <citation type="submission" date="2019-09" db="UniProtKB">
        <authorList>
            <consortium name="WormBaseParasite"/>
        </authorList>
    </citation>
    <scope>IDENTIFICATION</scope>
</reference>
<feature type="compositionally biased region" description="Low complexity" evidence="1">
    <location>
        <begin position="28"/>
        <end position="39"/>
    </location>
</feature>
<feature type="region of interest" description="Disordered" evidence="1">
    <location>
        <begin position="1"/>
        <end position="122"/>
    </location>
</feature>
<reference evidence="2 3" key="1">
    <citation type="submission" date="2018-11" db="EMBL/GenBank/DDBJ databases">
        <authorList>
            <consortium name="Pathogen Informatics"/>
        </authorList>
    </citation>
    <scope>NUCLEOTIDE SEQUENCE [LARGE SCALE GENOMIC DNA]</scope>
</reference>
<dbReference type="WBParaSite" id="HPBE_0001538801-mRNA-1">
    <property type="protein sequence ID" value="HPBE_0001538801-mRNA-1"/>
    <property type="gene ID" value="HPBE_0001538801"/>
</dbReference>
<dbReference type="OrthoDB" id="6352295at2759"/>
<dbReference type="PANTHER" id="PTHR34769:SF1">
    <property type="entry name" value="RNA POLYMERASE I AND III SUBUNIT D"/>
    <property type="match status" value="1"/>
</dbReference>
<dbReference type="EMBL" id="UZAH01028831">
    <property type="protein sequence ID" value="VDP02621.1"/>
    <property type="molecule type" value="Genomic_DNA"/>
</dbReference>
<feature type="compositionally biased region" description="Basic and acidic residues" evidence="1">
    <location>
        <begin position="48"/>
        <end position="77"/>
    </location>
</feature>
<dbReference type="InterPro" id="IPR038948">
    <property type="entry name" value="POLR1D-like"/>
</dbReference>
<evidence type="ECO:0000313" key="4">
    <source>
        <dbReference type="WBParaSite" id="HPBE_0001538801-mRNA-1"/>
    </source>
</evidence>
<organism evidence="3 4">
    <name type="scientific">Heligmosomoides polygyrus</name>
    <name type="common">Parasitic roundworm</name>
    <dbReference type="NCBI Taxonomy" id="6339"/>
    <lineage>
        <taxon>Eukaryota</taxon>
        <taxon>Metazoa</taxon>
        <taxon>Ecdysozoa</taxon>
        <taxon>Nematoda</taxon>
        <taxon>Chromadorea</taxon>
        <taxon>Rhabditida</taxon>
        <taxon>Rhabditina</taxon>
        <taxon>Rhabditomorpha</taxon>
        <taxon>Strongyloidea</taxon>
        <taxon>Heligmosomidae</taxon>
        <taxon>Heligmosomoides</taxon>
    </lineage>
</organism>
<dbReference type="PANTHER" id="PTHR34769">
    <property type="entry name" value="RCG42593, ISOFORM CRA_A"/>
    <property type="match status" value="1"/>
</dbReference>
<keyword evidence="3" id="KW-1185">Reference proteome</keyword>
<dbReference type="Proteomes" id="UP000050761">
    <property type="component" value="Unassembled WGS sequence"/>
</dbReference>
<evidence type="ECO:0000313" key="3">
    <source>
        <dbReference type="Proteomes" id="UP000050761"/>
    </source>
</evidence>
<evidence type="ECO:0000256" key="1">
    <source>
        <dbReference type="SAM" id="MobiDB-lite"/>
    </source>
</evidence>